<evidence type="ECO:0000256" key="25">
    <source>
        <dbReference type="SAM" id="Coils"/>
    </source>
</evidence>
<dbReference type="GO" id="GO:1901673">
    <property type="term" value="P:regulation of mitotic spindle assembly"/>
    <property type="evidence" value="ECO:0007669"/>
    <property type="project" value="TreeGrafter"/>
</dbReference>
<dbReference type="GO" id="GO:0034399">
    <property type="term" value="C:nuclear periphery"/>
    <property type="evidence" value="ECO:0007669"/>
    <property type="project" value="UniProtKB-ARBA"/>
</dbReference>
<evidence type="ECO:0000256" key="21">
    <source>
        <dbReference type="ARBA" id="ARBA00023242"/>
    </source>
</evidence>
<evidence type="ECO:0000256" key="16">
    <source>
        <dbReference type="ARBA" id="ARBA00023010"/>
    </source>
</evidence>
<feature type="coiled-coil region" evidence="25">
    <location>
        <begin position="652"/>
        <end position="767"/>
    </location>
</feature>
<feature type="coiled-coil region" evidence="25">
    <location>
        <begin position="423"/>
        <end position="481"/>
    </location>
</feature>
<dbReference type="GO" id="GO:0031965">
    <property type="term" value="C:nuclear membrane"/>
    <property type="evidence" value="ECO:0007669"/>
    <property type="project" value="UniProtKB-SubCell"/>
</dbReference>
<keyword evidence="12" id="KW-0498">Mitosis</keyword>
<keyword evidence="15" id="KW-0653">Protein transport</keyword>
<evidence type="ECO:0000256" key="13">
    <source>
        <dbReference type="ARBA" id="ARBA00022816"/>
    </source>
</evidence>
<dbReference type="GO" id="GO:0006406">
    <property type="term" value="P:mRNA export from nucleus"/>
    <property type="evidence" value="ECO:0007669"/>
    <property type="project" value="TreeGrafter"/>
</dbReference>
<evidence type="ECO:0000259" key="27">
    <source>
        <dbReference type="Pfam" id="PF07926"/>
    </source>
</evidence>
<evidence type="ECO:0000256" key="14">
    <source>
        <dbReference type="ARBA" id="ARBA00022838"/>
    </source>
</evidence>
<keyword evidence="21" id="KW-0539">Nucleus</keyword>
<organism evidence="30 31">
    <name type="scientific">Scophthalmus maximus</name>
    <name type="common">Turbot</name>
    <name type="synonym">Psetta maxima</name>
    <dbReference type="NCBI Taxonomy" id="52904"/>
    <lineage>
        <taxon>Eukaryota</taxon>
        <taxon>Metazoa</taxon>
        <taxon>Chordata</taxon>
        <taxon>Craniata</taxon>
        <taxon>Vertebrata</taxon>
        <taxon>Euteleostomi</taxon>
        <taxon>Actinopterygii</taxon>
        <taxon>Neopterygii</taxon>
        <taxon>Teleostei</taxon>
        <taxon>Neoteleostei</taxon>
        <taxon>Acanthomorphata</taxon>
        <taxon>Carangaria</taxon>
        <taxon>Pleuronectiformes</taxon>
        <taxon>Pleuronectoidei</taxon>
        <taxon>Scophthalmidae</taxon>
        <taxon>Scophthalmus</taxon>
    </lineage>
</organism>
<dbReference type="Pfam" id="PF07926">
    <property type="entry name" value="TPR_MLP1_2"/>
    <property type="match status" value="1"/>
</dbReference>
<keyword evidence="8" id="KW-0813">Transport</keyword>
<feature type="compositionally biased region" description="Polar residues" evidence="26">
    <location>
        <begin position="1977"/>
        <end position="1993"/>
    </location>
</feature>
<protein>
    <recommendedName>
        <fullName evidence="7">Nucleoprotein TPR</fullName>
    </recommendedName>
    <alternativeName>
        <fullName evidence="24">NPC-associated intranuclear protein</fullName>
    </alternativeName>
</protein>
<evidence type="ECO:0000256" key="24">
    <source>
        <dbReference type="ARBA" id="ARBA00077074"/>
    </source>
</evidence>
<dbReference type="GO" id="GO:0005643">
    <property type="term" value="C:nuclear pore"/>
    <property type="evidence" value="ECO:0007669"/>
    <property type="project" value="UniProtKB-SubCell"/>
</dbReference>
<dbReference type="InterPro" id="IPR057577">
    <property type="entry name" value="Nucleoprot-TPR/MLP1_dom"/>
</dbReference>
<feature type="coiled-coil region" evidence="25">
    <location>
        <begin position="105"/>
        <end position="184"/>
    </location>
</feature>
<evidence type="ECO:0000313" key="30">
    <source>
        <dbReference type="Ensembl" id="ENSSMAP00000058751.1"/>
    </source>
</evidence>
<evidence type="ECO:0000256" key="26">
    <source>
        <dbReference type="SAM" id="MobiDB-lite"/>
    </source>
</evidence>
<feature type="region of interest" description="Disordered" evidence="26">
    <location>
        <begin position="2038"/>
        <end position="2065"/>
    </location>
</feature>
<evidence type="ECO:0000259" key="28">
    <source>
        <dbReference type="Pfam" id="PF25481"/>
    </source>
</evidence>
<gene>
    <name evidence="30" type="primary">TPR</name>
</gene>
<evidence type="ECO:0000256" key="18">
    <source>
        <dbReference type="ARBA" id="ARBA00023132"/>
    </source>
</evidence>
<evidence type="ECO:0000256" key="5">
    <source>
        <dbReference type="ARBA" id="ARBA00004629"/>
    </source>
</evidence>
<evidence type="ECO:0000256" key="12">
    <source>
        <dbReference type="ARBA" id="ARBA00022776"/>
    </source>
</evidence>
<feature type="region of interest" description="Disordered" evidence="26">
    <location>
        <begin position="1577"/>
        <end position="1633"/>
    </location>
</feature>
<keyword evidence="18" id="KW-0906">Nuclear pore complex</keyword>
<feature type="region of interest" description="Disordered" evidence="26">
    <location>
        <begin position="1667"/>
        <end position="1705"/>
    </location>
</feature>
<evidence type="ECO:0000256" key="4">
    <source>
        <dbReference type="ARBA" id="ARBA00004620"/>
    </source>
</evidence>
<feature type="domain" description="Nucleoprotein TPR/MPL1" evidence="28">
    <location>
        <begin position="166"/>
        <end position="245"/>
    </location>
</feature>
<feature type="compositionally biased region" description="Low complexity" evidence="26">
    <location>
        <begin position="1691"/>
        <end position="1705"/>
    </location>
</feature>
<dbReference type="Pfam" id="PF25785">
    <property type="entry name" value="TPR"/>
    <property type="match status" value="1"/>
</dbReference>
<keyword evidence="9" id="KW-0158">Chromosome</keyword>
<keyword evidence="10" id="KW-0963">Cytoplasm</keyword>
<feature type="region of interest" description="Disordered" evidence="26">
    <location>
        <begin position="2085"/>
        <end position="2114"/>
    </location>
</feature>
<name>A0A8D3DGU2_SCOMX</name>
<feature type="coiled-coil region" evidence="25">
    <location>
        <begin position="828"/>
        <end position="901"/>
    </location>
</feature>
<feature type="compositionally biased region" description="Polar residues" evidence="26">
    <location>
        <begin position="2038"/>
        <end position="2056"/>
    </location>
</feature>
<dbReference type="InterPro" id="IPR012929">
    <property type="entry name" value="Nucleoprot-TPR/MLP1-2_dom"/>
</dbReference>
<feature type="compositionally biased region" description="Low complexity" evidence="26">
    <location>
        <begin position="630"/>
        <end position="648"/>
    </location>
</feature>
<evidence type="ECO:0000256" key="22">
    <source>
        <dbReference type="ARBA" id="ARBA00023306"/>
    </source>
</evidence>
<evidence type="ECO:0000256" key="2">
    <source>
        <dbReference type="ARBA" id="ARBA00004335"/>
    </source>
</evidence>
<accession>A0A8D3DGU2</accession>
<dbReference type="Pfam" id="PF25481">
    <property type="entry name" value="Nucleoprot-TPR"/>
    <property type="match status" value="1"/>
</dbReference>
<feature type="domain" description="NUA/TPR/MLP1-2-like" evidence="29">
    <location>
        <begin position="468"/>
        <end position="564"/>
    </location>
</feature>
<feature type="coiled-coil region" evidence="25">
    <location>
        <begin position="539"/>
        <end position="599"/>
    </location>
</feature>
<evidence type="ECO:0000256" key="3">
    <source>
        <dbReference type="ARBA" id="ARBA00004567"/>
    </source>
</evidence>
<feature type="coiled-coil region" evidence="25">
    <location>
        <begin position="22"/>
        <end position="49"/>
    </location>
</feature>
<dbReference type="GO" id="GO:0005819">
    <property type="term" value="C:spindle"/>
    <property type="evidence" value="ECO:0007669"/>
    <property type="project" value="UniProtKB-SubCell"/>
</dbReference>
<dbReference type="GO" id="GO:0051301">
    <property type="term" value="P:cell division"/>
    <property type="evidence" value="ECO:0007669"/>
    <property type="project" value="UniProtKB-KW"/>
</dbReference>
<evidence type="ECO:0000256" key="11">
    <source>
        <dbReference type="ARBA" id="ARBA00022618"/>
    </source>
</evidence>
<evidence type="ECO:0000256" key="9">
    <source>
        <dbReference type="ARBA" id="ARBA00022454"/>
    </source>
</evidence>
<comment type="subcellular location">
    <subcellularLocation>
        <location evidence="5">Chromosome</location>
        <location evidence="5">Centromere</location>
        <location evidence="5">Kinetochore</location>
    </subcellularLocation>
    <subcellularLocation>
        <location evidence="1">Cytoplasm</location>
        <location evidence="1">Cytoskeleton</location>
        <location evidence="1">Spindle</location>
    </subcellularLocation>
    <subcellularLocation>
        <location evidence="2">Nucleus membrane</location>
        <topology evidence="2">Peripheral membrane protein</topology>
        <orientation evidence="2">Cytoplasmic side</orientation>
    </subcellularLocation>
    <subcellularLocation>
        <location evidence="4">Nucleus membrane</location>
        <topology evidence="4">Peripheral membrane protein</topology>
        <orientation evidence="4">Nucleoplasmic side</orientation>
    </subcellularLocation>
    <subcellularLocation>
        <location evidence="3">Nucleus</location>
        <location evidence="3">Nuclear pore complex</location>
    </subcellularLocation>
</comment>
<keyword evidence="11" id="KW-0132">Cell division</keyword>
<dbReference type="GO" id="GO:0017056">
    <property type="term" value="F:structural constituent of nuclear pore"/>
    <property type="evidence" value="ECO:0007669"/>
    <property type="project" value="TreeGrafter"/>
</dbReference>
<dbReference type="PANTHER" id="PTHR18898">
    <property type="entry name" value="NUCLEOPROTEIN TPR-RELATED"/>
    <property type="match status" value="1"/>
</dbReference>
<feature type="region of interest" description="Disordered" evidence="26">
    <location>
        <begin position="621"/>
        <end position="648"/>
    </location>
</feature>
<feature type="region of interest" description="Disordered" evidence="26">
    <location>
        <begin position="1802"/>
        <end position="1842"/>
    </location>
</feature>
<feature type="coiled-coil region" evidence="25">
    <location>
        <begin position="1208"/>
        <end position="1410"/>
    </location>
</feature>
<dbReference type="GO" id="GO:0006606">
    <property type="term" value="P:protein import into nucleus"/>
    <property type="evidence" value="ECO:0007669"/>
    <property type="project" value="InterPro"/>
</dbReference>
<dbReference type="GeneTree" id="ENSGT00730000111014"/>
<feature type="region of interest" description="Disordered" evidence="26">
    <location>
        <begin position="2159"/>
        <end position="2184"/>
    </location>
</feature>
<evidence type="ECO:0000256" key="15">
    <source>
        <dbReference type="ARBA" id="ARBA00022927"/>
    </source>
</evidence>
<evidence type="ECO:0000256" key="23">
    <source>
        <dbReference type="ARBA" id="ARBA00023328"/>
    </source>
</evidence>
<dbReference type="Gene3D" id="1.10.287.1490">
    <property type="match status" value="1"/>
</dbReference>
<feature type="compositionally biased region" description="Low complexity" evidence="26">
    <location>
        <begin position="1802"/>
        <end position="1820"/>
    </location>
</feature>
<feature type="compositionally biased region" description="Low complexity" evidence="26">
    <location>
        <begin position="2101"/>
        <end position="2113"/>
    </location>
</feature>
<keyword evidence="19" id="KW-0472">Membrane</keyword>
<reference evidence="30" key="1">
    <citation type="submission" date="2023-05" db="EMBL/GenBank/DDBJ databases">
        <title>High-quality long-read genome of Scophthalmus maximus.</title>
        <authorList>
            <person name="Lien S."/>
            <person name="Martinez P."/>
        </authorList>
    </citation>
    <scope>NUCLEOTIDE SEQUENCE [LARGE SCALE GENOMIC DNA]</scope>
</reference>
<feature type="compositionally biased region" description="Basic and acidic residues" evidence="26">
    <location>
        <begin position="1583"/>
        <end position="1607"/>
    </location>
</feature>
<dbReference type="FunFam" id="1.10.287.1490:FF:000004">
    <property type="entry name" value="nucleoprotein TPR isoform X2"/>
    <property type="match status" value="1"/>
</dbReference>
<evidence type="ECO:0000256" key="8">
    <source>
        <dbReference type="ARBA" id="ARBA00022448"/>
    </source>
</evidence>
<keyword evidence="17 25" id="KW-0175">Coiled coil</keyword>
<keyword evidence="14" id="KW-0995">Kinetochore</keyword>
<keyword evidence="23" id="KW-0137">Centromere</keyword>
<evidence type="ECO:0000256" key="20">
    <source>
        <dbReference type="ARBA" id="ARBA00023212"/>
    </source>
</evidence>
<dbReference type="Ensembl" id="ENSSMAT00000037183.1">
    <property type="protein sequence ID" value="ENSSMAP00000058751.1"/>
    <property type="gene ID" value="ENSSMAG00000020792.2"/>
</dbReference>
<feature type="coiled-coil region" evidence="25">
    <location>
        <begin position="214"/>
        <end position="361"/>
    </location>
</feature>
<reference evidence="30" key="2">
    <citation type="submission" date="2025-08" db="UniProtKB">
        <authorList>
            <consortium name="Ensembl"/>
        </authorList>
    </citation>
    <scope>IDENTIFICATION</scope>
</reference>
<keyword evidence="16" id="KW-0811">Translocation</keyword>
<dbReference type="InterPro" id="IPR057974">
    <property type="entry name" value="NUA/TPR/MLP1-2-like_dom"/>
</dbReference>
<evidence type="ECO:0000259" key="29">
    <source>
        <dbReference type="Pfam" id="PF25785"/>
    </source>
</evidence>
<evidence type="ECO:0000256" key="19">
    <source>
        <dbReference type="ARBA" id="ARBA00023136"/>
    </source>
</evidence>
<proteinExistence type="inferred from homology"/>
<evidence type="ECO:0000256" key="6">
    <source>
        <dbReference type="ARBA" id="ARBA00005274"/>
    </source>
</evidence>
<evidence type="ECO:0000256" key="1">
    <source>
        <dbReference type="ARBA" id="ARBA00004186"/>
    </source>
</evidence>
<dbReference type="PANTHER" id="PTHR18898:SF4">
    <property type="entry name" value="NUCLEOPROTEIN TPR"/>
    <property type="match status" value="1"/>
</dbReference>
<evidence type="ECO:0000313" key="31">
    <source>
        <dbReference type="Proteomes" id="UP000694558"/>
    </source>
</evidence>
<feature type="compositionally biased region" description="Low complexity" evidence="26">
    <location>
        <begin position="1615"/>
        <end position="1626"/>
    </location>
</feature>
<sequence length="2227" mass="251662">MAALLLQEFEESEISKIPKPIQGKLERILSDQQNEIDSLKAQQEQFRVDSEQHFFEKVKQLAQCQEEFLSQTQEHLKLKEEFTKRGMGEITIIMIKYSTLTELLMTLLSKAKEELEAEKRDLVRTLDRRSLEVEHVNDDLRQLNDKLVEVSTSKMALQMKLDELEAAEVNIKYKEKRMEQEKELLHGQTSWLNEELKAKSEELLSLSRKKGNEILDLKCTVENKEDELNRLQDQVASLKTSNENLQRQNEDVISKLKDVKEQQATVEEKFRNELNANIKLSNLYKGAAADAEAKSEELSRAVEELHKLLKDAGEANKALEEKLQERSGATDKTVAELKERIQGLEKELDNANDLLSSSKLRGTTSLLTEEQMTTMSPTAAAVSKIKPGMKLTELYTAYVESQEQLQLERLENKRVNKYLDDIVQEVEAKAPILKRQRDEHERMQKSVASLSAKLEQAVKEVHRLQRETDEANKRSSVLERDNQRCELQLGDMAQQVRVLLIELEEARGNHVLHEEDVNSADVSSTSEVISQHLVTFRSVEELQSQNQRLLVALRELSDAQEKDEFEATGSKCGHLEQSLEKAQGELDSLKEQRSQQLKMTESIVRQRDMYRMLLAQATGVSAPPDEFSLTSTPRRSPAATPTTGTPTGLVSMATESAEALEAKAALRQLQEVFSTYKKECVDSDKALTAQNEKLQEQLSDLRSQNTKISTQLEFASKRYEMLQDNVEGYRKEIASLREKEHKMAAATQKQEQTIHILNEDLRAAKEKLAMSEGCAEGLRKERDMLKLVESRLTQETETIRSQQQSQNLLLTNLQTIQATLERSETDTRQRVNCQLEKQEREISQLQKRLENEVEQRHLLIRNQDIQLMEAKRQMETQAASQQKTKELLNAAELELNTLRLQQGGSEARHILSSPSTQNIREDLKGRLRLAETKGEELAESLQAVTSSQEQYRAMAQSLEESLDKEKQVTEQARSSIEAHVKQAEEQHRKLEEKLLEAEKEKRGLEEQNKRATASLEEQVYIKMRSLSDAQADHQAALQRVELAETQQQQALQGSQEQAKLAAEAQDKYEREMMLHAADVEALQAAKAQSQQAVELRHQLEERVQRVSTELLEARISWEEQEKIFKEEMSKIESRCEELQRQNALLHEQIQTMSSKMADNLQRASNESTLNISLTEEGKSQDQVLEILRFVRREKEIAESRFEVAHGESLRYRLRVEQLERELKEVQDSLSAASERMQVTAKTLAQHDELMKKTETMSILMETNKMLREEKDKMELELHQTQAKLQKLQSDIMPLQQANTELSEKSGTLQAEKKILEEEIKRWKARTQHLVSQQKDSDPEEYKRLHSEKEAHLKRIQQLTEENTRLKADVSRTNNLTTSLQGQIQNLRDSMSKTTDERNLLKKEMDTKNQDIQVKERTIMQVKKIGRRYKTQYDELKVEHDKMVAEAAAVPSQEEEARQASVQELQSLRDSLSQSEARTKELEGQLENINKVVTEHDTEVRNAQEQTSRLQAELTRLRQELQSKVAQEETVRQQMADKDEKTRKGIVYARQRISQLTRINDELKQQLEEGEVRMTALKSQYEGRLSRQERELRDRRGQQERQEQRDEPPDAGPSKTQEQQRNTEQRQISLKTTPAADRGSFVMFPFILTLTNIACTSEPPTANIKPTPVVASGSKQPVNPGNKPTPRASIRPMITPATVPTPTPTATVMPTTQVETQEAMQSTEGPPVEHVTVYGSASGSVRSASPNVQTTLTSPMLTVQQTQTQTQATAFVQPTQQQSMTHTEPANQEPPPVVIEATPSSQVEWPSTSSTSSVFGTVSATPGTSTMSKRPREEEDSTTMVTDTEVAQEETSRAPIPKKLRIIQRVGPERNAGRRQAVGRVPQLTAGLPVSSVSHIVNSWMFCNILSVNQTCETRAALASDTLPPSIPLQQHFFDEDDRMVPSAPTLVVPHRDGFDQAIHSPQVAGVPRFRFGPSDEMPQTSSSSQSDLGQLASQGGLGMYESPLFLSTHEEESGGRSVPTTPLQVSAPVTIFSEVAQSDTTEHASQSVPMVSTSTPGLVVPGAAGTGEERDDVLLDAEASMDAVVSQGDVEEQSQPSDKASLPSTSQEPSSSSAGTVKLCDCCSFSNCDISSCTFSLFIYGVYKFSVLMSRLCFLDTSSAPPKPSRPGTSRQLQRWPESRGGRMKRGGNVLTGAYTCTDNVYNKSMTHIQLYGKMALKNALNHRVHC</sequence>
<evidence type="ECO:0000256" key="7">
    <source>
        <dbReference type="ARBA" id="ARBA00019789"/>
    </source>
</evidence>
<keyword evidence="22" id="KW-0131">Cell cycle</keyword>
<feature type="domain" description="Nucleoprotein TPR/MLP1-2" evidence="27">
    <location>
        <begin position="1025"/>
        <end position="1152"/>
    </location>
</feature>
<keyword evidence="20" id="KW-0206">Cytoskeleton</keyword>
<comment type="similarity">
    <text evidence="6">Belongs to the TPR family.</text>
</comment>
<feature type="region of interest" description="Disordered" evidence="26">
    <location>
        <begin position="954"/>
        <end position="979"/>
    </location>
</feature>
<dbReference type="Proteomes" id="UP000694558">
    <property type="component" value="Chromosome 12"/>
</dbReference>
<evidence type="ECO:0000256" key="10">
    <source>
        <dbReference type="ARBA" id="ARBA00022490"/>
    </source>
</evidence>
<dbReference type="GO" id="GO:0000776">
    <property type="term" value="C:kinetochore"/>
    <property type="evidence" value="ECO:0007669"/>
    <property type="project" value="UniProtKB-KW"/>
</dbReference>
<evidence type="ECO:0000256" key="17">
    <source>
        <dbReference type="ARBA" id="ARBA00023054"/>
    </source>
</evidence>
<feature type="region of interest" description="Disordered" evidence="26">
    <location>
        <begin position="1968"/>
        <end position="1993"/>
    </location>
</feature>
<keyword evidence="13" id="KW-0509">mRNA transport</keyword>